<dbReference type="OrthoDB" id="29854at10239"/>
<reference evidence="1 2" key="1">
    <citation type="journal article" date="2008" name="Virus Genes">
        <title>Genomic sequence analysis of a granulovirus isolated from the Old World bollworm, Helicoverpa armigera.</title>
        <authorList>
            <person name="Harrison R.L."/>
            <person name="Popham H.J."/>
        </authorList>
    </citation>
    <scope>NUCLEOTIDE SEQUENCE [LARGE SCALE GENOMIC DNA]</scope>
</reference>
<evidence type="ECO:0000313" key="1">
    <source>
        <dbReference type="EMBL" id="ABY47759.1"/>
    </source>
</evidence>
<name>A9YMR0_9BBAC</name>
<dbReference type="Proteomes" id="UP000203266">
    <property type="component" value="Segment"/>
</dbReference>
<organism evidence="1 2">
    <name type="scientific">Helicoverpa armigera granulovirus</name>
    <dbReference type="NCBI Taxonomy" id="489830"/>
    <lineage>
        <taxon>Viruses</taxon>
        <taxon>Viruses incertae sedis</taxon>
        <taxon>Naldaviricetes</taxon>
        <taxon>Lefavirales</taxon>
        <taxon>Baculoviridae</taxon>
        <taxon>Betabaculovirus</taxon>
        <taxon>Betabaculovirus helarmigerae</taxon>
    </lineage>
</organism>
<sequence>MLIFNCNCIRMLTFKPKIVEFVSLLNTSNRSFSRVKDCVASGYEKRLELKRLLSLHSSKWSPTVKLNFIGYCIEQQPDALYAVQYAVQLWSFFQDPKEINDMIIQYCVTSLSPADEYAHEALSCMYMYNEFVAEVNYLIDDTLTSEQKLCVVIEKHAEYSSRNNTTEQEFNAYIEMKSLTKFRRYFNMLDNYVYQIVQNLYPAVESECYMYWYLLRNKWSPYIPSYSHCAPVISSHRKREEEDHYNSGHAPIIFCERRVYLSALRQLLNDVKNNTTIVTMDKDQWNKYEEMSRLEYLRRGIRLLNERLINEFSLRLVEAARAVYDVHALVHDLQVDNFSKVNGISRDSASELLFTMSNVILFERQIVLLTK</sequence>
<dbReference type="EMBL" id="EU255577">
    <property type="protein sequence ID" value="ABY47759.1"/>
    <property type="molecule type" value="Genomic_DNA"/>
</dbReference>
<dbReference type="RefSeq" id="YP_001649050.1">
    <property type="nucleotide sequence ID" value="NC_010240.1"/>
</dbReference>
<keyword evidence="2" id="KW-1185">Reference proteome</keyword>
<dbReference type="GeneID" id="10973752"/>
<dbReference type="KEGG" id="vg:10973752"/>
<evidence type="ECO:0000313" key="2">
    <source>
        <dbReference type="Proteomes" id="UP000203266"/>
    </source>
</evidence>
<protein>
    <submittedName>
        <fullName evidence="1">Uncharacterized protein</fullName>
    </submittedName>
</protein>
<accession>A9YMR0</accession>
<proteinExistence type="predicted"/>